<dbReference type="InterPro" id="IPR007707">
    <property type="entry name" value="TACC_C"/>
</dbReference>
<evidence type="ECO:0000259" key="7">
    <source>
        <dbReference type="Pfam" id="PF05010"/>
    </source>
</evidence>
<keyword evidence="3" id="KW-0963">Cytoplasm</keyword>
<dbReference type="AlphaFoldDB" id="A0A8T0A0M1"/>
<gene>
    <name evidence="8" type="ORF">Mgra_00000903</name>
</gene>
<evidence type="ECO:0000256" key="2">
    <source>
        <dbReference type="ARBA" id="ARBA00009423"/>
    </source>
</evidence>
<dbReference type="Pfam" id="PF05010">
    <property type="entry name" value="TACC_C"/>
    <property type="match status" value="1"/>
</dbReference>
<evidence type="ECO:0000313" key="8">
    <source>
        <dbReference type="EMBL" id="KAF7639574.1"/>
    </source>
</evidence>
<sequence>MTVNKRTKLFVENEDLALCKIKLKSAESLINRMEGFNKLLKSKYNELGNSSRNDVGTPLSPMQLDELTRERNSLRDDLVYWENNYSGLFKNYEKQREDIVLLKNSEEELKGQLVEEAAKYERLSGKYKELRIQQMGN</sequence>
<keyword evidence="4 6" id="KW-0175">Coiled coil</keyword>
<keyword evidence="5" id="KW-0206">Cytoskeleton</keyword>
<name>A0A8T0A0M1_9BILA</name>
<protein>
    <submittedName>
        <fullName evidence="8">TACC_C domain-containing protein</fullName>
    </submittedName>
</protein>
<evidence type="ECO:0000256" key="1">
    <source>
        <dbReference type="ARBA" id="ARBA00004245"/>
    </source>
</evidence>
<evidence type="ECO:0000256" key="6">
    <source>
        <dbReference type="SAM" id="Coils"/>
    </source>
</evidence>
<evidence type="ECO:0000256" key="3">
    <source>
        <dbReference type="ARBA" id="ARBA00022490"/>
    </source>
</evidence>
<feature type="domain" description="Transforming acidic coiled-coil-containing protein C-terminal" evidence="7">
    <location>
        <begin position="60"/>
        <end position="135"/>
    </location>
</feature>
<dbReference type="OrthoDB" id="10255048at2759"/>
<evidence type="ECO:0000256" key="5">
    <source>
        <dbReference type="ARBA" id="ARBA00023212"/>
    </source>
</evidence>
<evidence type="ECO:0000313" key="9">
    <source>
        <dbReference type="Proteomes" id="UP000605970"/>
    </source>
</evidence>
<proteinExistence type="inferred from homology"/>
<keyword evidence="9" id="KW-1185">Reference proteome</keyword>
<reference evidence="8" key="1">
    <citation type="journal article" date="2020" name="Ecol. Evol.">
        <title>Genome structure and content of the rice root-knot nematode (Meloidogyne graminicola).</title>
        <authorList>
            <person name="Phan N.T."/>
            <person name="Danchin E.G.J."/>
            <person name="Klopp C."/>
            <person name="Perfus-Barbeoch L."/>
            <person name="Kozlowski D.K."/>
            <person name="Koutsovoulos G.D."/>
            <person name="Lopez-Roques C."/>
            <person name="Bouchez O."/>
            <person name="Zahm M."/>
            <person name="Besnard G."/>
            <person name="Bellafiore S."/>
        </authorList>
    </citation>
    <scope>NUCLEOTIDE SEQUENCE</scope>
    <source>
        <strain evidence="8">VN-18</strain>
    </source>
</reference>
<feature type="coiled-coil region" evidence="6">
    <location>
        <begin position="64"/>
        <end position="133"/>
    </location>
</feature>
<comment type="subcellular location">
    <subcellularLocation>
        <location evidence="1">Cytoplasm</location>
        <location evidence="1">Cytoskeleton</location>
    </subcellularLocation>
</comment>
<dbReference type="GO" id="GO:0005856">
    <property type="term" value="C:cytoskeleton"/>
    <property type="evidence" value="ECO:0007669"/>
    <property type="project" value="UniProtKB-SubCell"/>
</dbReference>
<comment type="caution">
    <text evidence="8">The sequence shown here is derived from an EMBL/GenBank/DDBJ whole genome shotgun (WGS) entry which is preliminary data.</text>
</comment>
<dbReference type="EMBL" id="JABEBT010000004">
    <property type="protein sequence ID" value="KAF7639574.1"/>
    <property type="molecule type" value="Genomic_DNA"/>
</dbReference>
<dbReference type="Proteomes" id="UP000605970">
    <property type="component" value="Unassembled WGS sequence"/>
</dbReference>
<organism evidence="8 9">
    <name type="scientific">Meloidogyne graminicola</name>
    <dbReference type="NCBI Taxonomy" id="189291"/>
    <lineage>
        <taxon>Eukaryota</taxon>
        <taxon>Metazoa</taxon>
        <taxon>Ecdysozoa</taxon>
        <taxon>Nematoda</taxon>
        <taxon>Chromadorea</taxon>
        <taxon>Rhabditida</taxon>
        <taxon>Tylenchina</taxon>
        <taxon>Tylenchomorpha</taxon>
        <taxon>Tylenchoidea</taxon>
        <taxon>Meloidogynidae</taxon>
        <taxon>Meloidogyninae</taxon>
        <taxon>Meloidogyne</taxon>
    </lineage>
</organism>
<accession>A0A8T0A0M1</accession>
<evidence type="ECO:0000256" key="4">
    <source>
        <dbReference type="ARBA" id="ARBA00023054"/>
    </source>
</evidence>
<comment type="similarity">
    <text evidence="2">Belongs to the TACC family.</text>
</comment>